<dbReference type="EMBL" id="LHPG02000011">
    <property type="protein sequence ID" value="PRW45573.1"/>
    <property type="molecule type" value="Genomic_DNA"/>
</dbReference>
<evidence type="ECO:0000313" key="3">
    <source>
        <dbReference type="Proteomes" id="UP000239899"/>
    </source>
</evidence>
<gene>
    <name evidence="2" type="ORF">C2E21_6075</name>
</gene>
<sequence length="338" mass="37369">MRAALLLALALCAAGAAVVAVEQQPESATVAWTVLAEPHDADAAVGSSLPPAALLRRLQLAADPAAARPEIAGPSHGSGCGCHSFTDAKYDLWSMNSTDPAKPQVFFSSYSYSWPAEYTAVSTWPTPDQCCDWCRNSWDCAYWEHLAYSGSTQTACFFYDKRPPMDPVPQDYDAVYAKTRTDPSVTSDGNYNMLAKDTCSVCSGDSQNSDLGCRALYGAPRVQPLNDYRLIYFVKKCLDAYIAKYRVMAACGDDVRLYASPLIKFSKACTQLVSGRTWYLSVRAGYPCFGTPRRVNGKIVGYPAWGRYRVHNLYCNIWQKAPQKGIAQPYDVNEFYRF</sequence>
<feature type="signal peptide" evidence="1">
    <location>
        <begin position="1"/>
        <end position="20"/>
    </location>
</feature>
<evidence type="ECO:0000313" key="2">
    <source>
        <dbReference type="EMBL" id="PRW45573.1"/>
    </source>
</evidence>
<name>A0A2P6TML0_CHLSO</name>
<dbReference type="Proteomes" id="UP000239899">
    <property type="component" value="Unassembled WGS sequence"/>
</dbReference>
<keyword evidence="1" id="KW-0732">Signal</keyword>
<keyword evidence="3" id="KW-1185">Reference proteome</keyword>
<evidence type="ECO:0000256" key="1">
    <source>
        <dbReference type="SAM" id="SignalP"/>
    </source>
</evidence>
<organism evidence="2 3">
    <name type="scientific">Chlorella sorokiniana</name>
    <name type="common">Freshwater green alga</name>
    <dbReference type="NCBI Taxonomy" id="3076"/>
    <lineage>
        <taxon>Eukaryota</taxon>
        <taxon>Viridiplantae</taxon>
        <taxon>Chlorophyta</taxon>
        <taxon>core chlorophytes</taxon>
        <taxon>Trebouxiophyceae</taxon>
        <taxon>Chlorellales</taxon>
        <taxon>Chlorellaceae</taxon>
        <taxon>Chlorella clade</taxon>
        <taxon>Chlorella</taxon>
    </lineage>
</organism>
<accession>A0A2P6TML0</accession>
<comment type="caution">
    <text evidence="2">The sequence shown here is derived from an EMBL/GenBank/DDBJ whole genome shotgun (WGS) entry which is preliminary data.</text>
</comment>
<dbReference type="AlphaFoldDB" id="A0A2P6TML0"/>
<protein>
    <submittedName>
        <fullName evidence="2">Lysosomal Pro-X carboxypeptidase-like</fullName>
    </submittedName>
</protein>
<proteinExistence type="predicted"/>
<feature type="chain" id="PRO_5015165713" evidence="1">
    <location>
        <begin position="21"/>
        <end position="338"/>
    </location>
</feature>
<dbReference type="GO" id="GO:0004180">
    <property type="term" value="F:carboxypeptidase activity"/>
    <property type="evidence" value="ECO:0007669"/>
    <property type="project" value="UniProtKB-KW"/>
</dbReference>
<dbReference type="OrthoDB" id="510168at2759"/>
<reference evidence="2 3" key="1">
    <citation type="journal article" date="2018" name="Plant J.">
        <title>Genome sequences of Chlorella sorokiniana UTEX 1602 and Micractinium conductrix SAG 241.80: implications to maltose excretion by a green alga.</title>
        <authorList>
            <person name="Arriola M.B."/>
            <person name="Velmurugan N."/>
            <person name="Zhang Y."/>
            <person name="Plunkett M.H."/>
            <person name="Hondzo H."/>
            <person name="Barney B.M."/>
        </authorList>
    </citation>
    <scope>NUCLEOTIDE SEQUENCE [LARGE SCALE GENOMIC DNA]</scope>
    <source>
        <strain evidence="3">UTEX 1602</strain>
    </source>
</reference>